<dbReference type="PROSITE" id="PS51168">
    <property type="entry name" value="CHORISMATE_MUT_2"/>
    <property type="match status" value="1"/>
</dbReference>
<dbReference type="EC" id="5.4.99.5" evidence="2 5"/>
<comment type="pathway">
    <text evidence="1 5">Metabolic intermediate biosynthesis; prephenate biosynthesis; prephenate from chorismate: step 1/1.</text>
</comment>
<gene>
    <name evidence="8" type="ORF">AWC02_01630</name>
</gene>
<evidence type="ECO:0000256" key="3">
    <source>
        <dbReference type="ARBA" id="ARBA00022729"/>
    </source>
</evidence>
<dbReference type="InterPro" id="IPR008240">
    <property type="entry name" value="Chorismate_mutase_periplasmic"/>
</dbReference>
<feature type="domain" description="Chorismate mutase" evidence="7">
    <location>
        <begin position="8"/>
        <end position="101"/>
    </location>
</feature>
<dbReference type="PIRSF" id="PIRSF026640">
    <property type="entry name" value="Peripl_chor_mut"/>
    <property type="match status" value="1"/>
</dbReference>
<dbReference type="UniPathway" id="UPA00120">
    <property type="reaction ID" value="UER00203"/>
</dbReference>
<dbReference type="InterPro" id="IPR036263">
    <property type="entry name" value="Chorismate_II_sf"/>
</dbReference>
<reference evidence="8 9" key="1">
    <citation type="submission" date="2016-01" db="EMBL/GenBank/DDBJ databases">
        <title>The new phylogeny of the genus Mycobacterium.</title>
        <authorList>
            <person name="Tarcisio F."/>
            <person name="Conor M."/>
            <person name="Antonella G."/>
            <person name="Elisabetta G."/>
            <person name="Giulia F.S."/>
            <person name="Sara T."/>
            <person name="Anna F."/>
            <person name="Clotilde B."/>
            <person name="Roberto B."/>
            <person name="Veronica D.S."/>
            <person name="Fabio R."/>
            <person name="Monica P."/>
            <person name="Olivier J."/>
            <person name="Enrico T."/>
            <person name="Nicola S."/>
        </authorList>
    </citation>
    <scope>NUCLEOTIDE SEQUENCE [LARGE SCALE GENOMIC DNA]</scope>
    <source>
        <strain evidence="8 9">ATCC 27353</strain>
    </source>
</reference>
<dbReference type="SMART" id="SM00830">
    <property type="entry name" value="CM_2"/>
    <property type="match status" value="1"/>
</dbReference>
<feature type="signal peptide" evidence="6">
    <location>
        <begin position="1"/>
        <end position="21"/>
    </location>
</feature>
<dbReference type="GO" id="GO:0046417">
    <property type="term" value="P:chorismate metabolic process"/>
    <property type="evidence" value="ECO:0007669"/>
    <property type="project" value="InterPro"/>
</dbReference>
<dbReference type="InterPro" id="IPR002701">
    <property type="entry name" value="CM_II_prokaryot"/>
</dbReference>
<dbReference type="GO" id="GO:0009697">
    <property type="term" value="P:salicylic acid biosynthetic process"/>
    <property type="evidence" value="ECO:0007669"/>
    <property type="project" value="TreeGrafter"/>
</dbReference>
<evidence type="ECO:0000313" key="8">
    <source>
        <dbReference type="EMBL" id="ORV53605.1"/>
    </source>
</evidence>
<sequence>MRLLAICAITTVLTVPATARADGASPLSDLVDAAAQRLQVADDVAAVKWQTGGAIEDPSRVGQQLDKVAADATGAELDSDYVRRIFADQIAATEAAEHYRFAQWKLDPAAAPAAAPELAASRARIDGFNQAMLAQIGRRWELLHSPACAAELREATRTVSDARQLDEFYRQALSSATKDYCAG</sequence>
<dbReference type="Proteomes" id="UP000193465">
    <property type="component" value="Unassembled WGS sequence"/>
</dbReference>
<comment type="caution">
    <text evidence="8">The sequence shown here is derived from an EMBL/GenBank/DDBJ whole genome shotgun (WGS) entry which is preliminary data.</text>
</comment>
<feature type="chain" id="PRO_5012687920" description="Chorismate mutase" evidence="6">
    <location>
        <begin position="22"/>
        <end position="183"/>
    </location>
</feature>
<dbReference type="PANTHER" id="PTHR38041">
    <property type="entry name" value="CHORISMATE MUTASE"/>
    <property type="match status" value="1"/>
</dbReference>
<comment type="function">
    <text evidence="5">Catalyzes the Claisen rearrangement of chorismate to prephenate.</text>
</comment>
<evidence type="ECO:0000256" key="4">
    <source>
        <dbReference type="ARBA" id="ARBA00023235"/>
    </source>
</evidence>
<evidence type="ECO:0000313" key="9">
    <source>
        <dbReference type="Proteomes" id="UP000193465"/>
    </source>
</evidence>
<keyword evidence="9" id="KW-1185">Reference proteome</keyword>
<evidence type="ECO:0000256" key="5">
    <source>
        <dbReference type="PIRNR" id="PIRNR026640"/>
    </source>
</evidence>
<dbReference type="Pfam" id="PF01817">
    <property type="entry name" value="CM_2"/>
    <property type="match status" value="1"/>
</dbReference>
<dbReference type="GO" id="GO:0004106">
    <property type="term" value="F:chorismate mutase activity"/>
    <property type="evidence" value="ECO:0007669"/>
    <property type="project" value="UniProtKB-EC"/>
</dbReference>
<dbReference type="NCBIfam" id="TIGR01806">
    <property type="entry name" value="CM_mono2"/>
    <property type="match status" value="1"/>
</dbReference>
<protein>
    <recommendedName>
        <fullName evidence="2 5">Chorismate mutase</fullName>
        <ecNumber evidence="2 5">5.4.99.5</ecNumber>
    </recommendedName>
</protein>
<dbReference type="SUPFAM" id="SSF48600">
    <property type="entry name" value="Chorismate mutase II"/>
    <property type="match status" value="1"/>
</dbReference>
<dbReference type="InterPro" id="IPR051331">
    <property type="entry name" value="Chorismate_mutase-related"/>
</dbReference>
<dbReference type="AlphaFoldDB" id="A0A1X1U9X0"/>
<evidence type="ECO:0000256" key="1">
    <source>
        <dbReference type="ARBA" id="ARBA00004817"/>
    </source>
</evidence>
<evidence type="ECO:0000259" key="7">
    <source>
        <dbReference type="PROSITE" id="PS51168"/>
    </source>
</evidence>
<proteinExistence type="predicted"/>
<keyword evidence="3 6" id="KW-0732">Signal</keyword>
<accession>A0A1X1U9X0</accession>
<dbReference type="Gene3D" id="1.20.59.10">
    <property type="entry name" value="Chorismate mutase"/>
    <property type="match status" value="1"/>
</dbReference>
<keyword evidence="4 5" id="KW-0413">Isomerase</keyword>
<dbReference type="NCBIfam" id="NF006741">
    <property type="entry name" value="PRK09269.1"/>
    <property type="match status" value="1"/>
</dbReference>
<dbReference type="STRING" id="188915.AWC02_01630"/>
<evidence type="ECO:0000256" key="6">
    <source>
        <dbReference type="SAM" id="SignalP"/>
    </source>
</evidence>
<dbReference type="InterPro" id="IPR036979">
    <property type="entry name" value="CM_dom_sf"/>
</dbReference>
<dbReference type="PANTHER" id="PTHR38041:SF2">
    <property type="entry name" value="SECRETED CHORISMATE MUTASE"/>
    <property type="match status" value="1"/>
</dbReference>
<evidence type="ECO:0000256" key="2">
    <source>
        <dbReference type="ARBA" id="ARBA00012404"/>
    </source>
</evidence>
<dbReference type="RefSeq" id="WP_085126325.1">
    <property type="nucleotide sequence ID" value="NZ_LQOT01000006.1"/>
</dbReference>
<organism evidence="8 9">
    <name type="scientific">Mycolicibacter engbaekii</name>
    <dbReference type="NCBI Taxonomy" id="188915"/>
    <lineage>
        <taxon>Bacteria</taxon>
        <taxon>Bacillati</taxon>
        <taxon>Actinomycetota</taxon>
        <taxon>Actinomycetes</taxon>
        <taxon>Mycobacteriales</taxon>
        <taxon>Mycobacteriaceae</taxon>
        <taxon>Mycolicibacter</taxon>
    </lineage>
</organism>
<comment type="catalytic activity">
    <reaction evidence="5">
        <text>chorismate = prephenate</text>
        <dbReference type="Rhea" id="RHEA:13897"/>
        <dbReference type="ChEBI" id="CHEBI:29748"/>
        <dbReference type="ChEBI" id="CHEBI:29934"/>
        <dbReference type="EC" id="5.4.99.5"/>
    </reaction>
</comment>
<dbReference type="EMBL" id="LQOT01000006">
    <property type="protein sequence ID" value="ORV53605.1"/>
    <property type="molecule type" value="Genomic_DNA"/>
</dbReference>
<name>A0A1X1U9X0_9MYCO</name>